<feature type="compositionally biased region" description="Low complexity" evidence="2">
    <location>
        <begin position="948"/>
        <end position="960"/>
    </location>
</feature>
<feature type="region of interest" description="Disordered" evidence="2">
    <location>
        <begin position="31"/>
        <end position="52"/>
    </location>
</feature>
<dbReference type="Gene3D" id="4.10.60.10">
    <property type="entry name" value="Zinc finger, CCHC-type"/>
    <property type="match status" value="1"/>
</dbReference>
<dbReference type="Pfam" id="PF14223">
    <property type="entry name" value="Retrotran_gag_2"/>
    <property type="match status" value="1"/>
</dbReference>
<evidence type="ECO:0000313" key="3">
    <source>
        <dbReference type="EMBL" id="GEU43424.1"/>
    </source>
</evidence>
<feature type="region of interest" description="Disordered" evidence="2">
    <location>
        <begin position="926"/>
        <end position="961"/>
    </location>
</feature>
<feature type="compositionally biased region" description="Basic and acidic residues" evidence="2">
    <location>
        <begin position="475"/>
        <end position="497"/>
    </location>
</feature>
<reference evidence="3" key="1">
    <citation type="journal article" date="2019" name="Sci. Rep.">
        <title>Draft genome of Tanacetum cinerariifolium, the natural source of mosquito coil.</title>
        <authorList>
            <person name="Yamashiro T."/>
            <person name="Shiraishi A."/>
            <person name="Satake H."/>
            <person name="Nakayama K."/>
        </authorList>
    </citation>
    <scope>NUCLEOTIDE SEQUENCE</scope>
</reference>
<dbReference type="AlphaFoldDB" id="A0A6L2K6D5"/>
<gene>
    <name evidence="3" type="ORF">Tci_015402</name>
</gene>
<comment type="caution">
    <text evidence="3">The sequence shown here is derived from an EMBL/GenBank/DDBJ whole genome shotgun (WGS) entry which is preliminary data.</text>
</comment>
<feature type="compositionally biased region" description="Low complexity" evidence="2">
    <location>
        <begin position="34"/>
        <end position="52"/>
    </location>
</feature>
<evidence type="ECO:0000256" key="2">
    <source>
        <dbReference type="SAM" id="MobiDB-lite"/>
    </source>
</evidence>
<protein>
    <submittedName>
        <fullName evidence="3">Xylulose kinase-1</fullName>
    </submittedName>
</protein>
<accession>A0A6L2K6D5</accession>
<keyword evidence="3" id="KW-0418">Kinase</keyword>
<keyword evidence="3" id="KW-0808">Transferase</keyword>
<feature type="coiled-coil region" evidence="1">
    <location>
        <begin position="366"/>
        <end position="393"/>
    </location>
</feature>
<keyword evidence="1" id="KW-0175">Coiled coil</keyword>
<proteinExistence type="predicted"/>
<sequence length="992" mass="110961">MKVSKCQKIRNIQNKSSIAMCRGLLRASDKRSESASSSDSSNYASSFSSSRGSSQLAPIMTLLEVILNGNSVVQITKDEASNEIEVPPVTAQQILARTRERKAKSTLFMTIPDEHLARFHRIKDAKTLWAAIKTRFGGNVESKKMQKNVLKQQFEMFYVSNSEGLDKGSLPLAWSNISLIMRNKPGIDNLGIDDLYNNLKVYEADIKGSFRSFSNSQNVAFVFAESTSNTNELNVAYSVFIATGHSSQAQAGRKLEFNGKEPVGFDKNKVECFNCHRRGHFARDYISAKKSRNRSKDAGNVGYRGRNNCKRPAKQEDKQALVVQDGLGTYDWSYQVVEEATDFALMAFTLNPSSSSSLNYKVQSCSKQCEQSYEQLKTLFDEHREKLRKANIEIIGCQYGLESIEGQLHVHQKNEVIYEKKIGVLEYQVKDKSSLLKYTHKQLDEAGLGYDSQYNEKEVLDIKEEEVTKTVFDNRSSDEENRVANDRFKKGEAYHETDSDDDSVFTPKHIPAKIDFVKADRMAKKSVLPTNVGKGTGHMESRPVWNNVQRINHQNQFAPIAVFTRFGRIPFSAAKPKAVASTSAAKLVNTVGPKQSLKFSRTRSTFHKSHSPIKRSFYNATAQSRRNSTERVNTARSKAVSVVKGNSVIAVKTLTYCVWRPRVNAIDQLSKDNRWTCVDPQDRLKSGTKPILLIIRDSYEKNLIQLHYLMEDLKFVDQHNMVACLEKTKENDEFHQIVDFLSTCSINYALTISPTIYASYIEQFWNTAISKTVNSVKQIHAIVDGKAMVISESSVRSDLLFNDEDDEAVHQEGGDSVERVITTDASLVAAQDNDNIAKSQSTTMSIDLISKEMGSGHTVGSEADMMEKKTNLTDFVPPTPHDSPLRVETSTDKILGKDASKQGRNEDQTEKLNLINRADTEVIVEDKGNGEKGGSTADQVSTARQEVSAATPSTPPTTTTIFGDEDLTIAQTLIKMRSEKAKQKGVAFRDVE</sequence>
<dbReference type="GO" id="GO:0016301">
    <property type="term" value="F:kinase activity"/>
    <property type="evidence" value="ECO:0007669"/>
    <property type="project" value="UniProtKB-KW"/>
</dbReference>
<feature type="region of interest" description="Disordered" evidence="2">
    <location>
        <begin position="473"/>
        <end position="502"/>
    </location>
</feature>
<feature type="compositionally biased region" description="Polar residues" evidence="2">
    <location>
        <begin position="936"/>
        <end position="945"/>
    </location>
</feature>
<name>A0A6L2K6D5_TANCI</name>
<dbReference type="EMBL" id="BKCJ010001707">
    <property type="protein sequence ID" value="GEU43424.1"/>
    <property type="molecule type" value="Genomic_DNA"/>
</dbReference>
<organism evidence="3">
    <name type="scientific">Tanacetum cinerariifolium</name>
    <name type="common">Dalmatian daisy</name>
    <name type="synonym">Chrysanthemum cinerariifolium</name>
    <dbReference type="NCBI Taxonomy" id="118510"/>
    <lineage>
        <taxon>Eukaryota</taxon>
        <taxon>Viridiplantae</taxon>
        <taxon>Streptophyta</taxon>
        <taxon>Embryophyta</taxon>
        <taxon>Tracheophyta</taxon>
        <taxon>Spermatophyta</taxon>
        <taxon>Magnoliopsida</taxon>
        <taxon>eudicotyledons</taxon>
        <taxon>Gunneridae</taxon>
        <taxon>Pentapetalae</taxon>
        <taxon>asterids</taxon>
        <taxon>campanulids</taxon>
        <taxon>Asterales</taxon>
        <taxon>Asteraceae</taxon>
        <taxon>Asteroideae</taxon>
        <taxon>Anthemideae</taxon>
        <taxon>Anthemidinae</taxon>
        <taxon>Tanacetum</taxon>
    </lineage>
</organism>
<evidence type="ECO:0000256" key="1">
    <source>
        <dbReference type="SAM" id="Coils"/>
    </source>
</evidence>